<accession>A0ABT4AHD5</accession>
<keyword evidence="6" id="KW-0648">Protein biosynthesis</keyword>
<dbReference type="PANTHER" id="PTHR43740:SF2">
    <property type="entry name" value="LEUCINE--TRNA LIGASE, MITOCHONDRIAL"/>
    <property type="match status" value="1"/>
</dbReference>
<evidence type="ECO:0000256" key="2">
    <source>
        <dbReference type="ARBA" id="ARBA00013164"/>
    </source>
</evidence>
<gene>
    <name evidence="10" type="ORF">OV287_42065</name>
</gene>
<evidence type="ECO:0000313" key="10">
    <source>
        <dbReference type="EMBL" id="MCY1081055.1"/>
    </source>
</evidence>
<evidence type="ECO:0000259" key="9">
    <source>
        <dbReference type="Pfam" id="PF08264"/>
    </source>
</evidence>
<feature type="domain" description="Methionyl/Valyl/Leucyl/Isoleucyl-tRNA synthetase anticodon-binding" evidence="9">
    <location>
        <begin position="13"/>
        <end position="128"/>
    </location>
</feature>
<name>A0ABT4AHD5_9BACT</name>
<comment type="similarity">
    <text evidence="1">Belongs to the class-I aminoacyl-tRNA synthetase family.</text>
</comment>
<keyword evidence="5" id="KW-0067">ATP-binding</keyword>
<evidence type="ECO:0000256" key="1">
    <source>
        <dbReference type="ARBA" id="ARBA00005594"/>
    </source>
</evidence>
<evidence type="ECO:0000256" key="4">
    <source>
        <dbReference type="ARBA" id="ARBA00022741"/>
    </source>
</evidence>
<dbReference type="EMBL" id="JAPNKA010000001">
    <property type="protein sequence ID" value="MCY1081055.1"/>
    <property type="molecule type" value="Genomic_DNA"/>
</dbReference>
<dbReference type="Gene3D" id="1.10.730.10">
    <property type="entry name" value="Isoleucyl-tRNA Synthetase, Domain 1"/>
    <property type="match status" value="1"/>
</dbReference>
<dbReference type="Proteomes" id="UP001207654">
    <property type="component" value="Unassembled WGS sequence"/>
</dbReference>
<sequence length="167" mass="18466">MREEPGAAEATLDEETLRLLHKTVKKVGEDIEALRLNTSVSALMILTNRLADIPRVPLETAKTFALLLSPFAPHLAEELWERLGGTKSLAYEPWPTYDPALTVDDVVEMGVQVNGKLRSKVKLRRDATEADVRAAITNDPNVLAHTQGKTEKKFVYVPGRIINLVVG</sequence>
<dbReference type="RefSeq" id="WP_267539670.1">
    <property type="nucleotide sequence ID" value="NZ_JAPNKA010000001.1"/>
</dbReference>
<dbReference type="InterPro" id="IPR002302">
    <property type="entry name" value="Leu-tRNA-ligase"/>
</dbReference>
<keyword evidence="11" id="KW-1185">Reference proteome</keyword>
<keyword evidence="4" id="KW-0547">Nucleotide-binding</keyword>
<dbReference type="InterPro" id="IPR009080">
    <property type="entry name" value="tRNAsynth_Ia_anticodon-bd"/>
</dbReference>
<dbReference type="GO" id="GO:0016874">
    <property type="term" value="F:ligase activity"/>
    <property type="evidence" value="ECO:0007669"/>
    <property type="project" value="UniProtKB-KW"/>
</dbReference>
<dbReference type="EC" id="6.1.1.4" evidence="2"/>
<evidence type="ECO:0000313" key="11">
    <source>
        <dbReference type="Proteomes" id="UP001207654"/>
    </source>
</evidence>
<reference evidence="10 11" key="1">
    <citation type="submission" date="2022-11" db="EMBL/GenBank/DDBJ databases">
        <title>Minimal conservation of predation-associated metabolite biosynthetic gene clusters underscores biosynthetic potential of Myxococcota including descriptions for ten novel species: Archangium lansinium sp. nov., Myxococcus landrumus sp. nov., Nannocystis bai.</title>
        <authorList>
            <person name="Ahearne A."/>
            <person name="Stevens C."/>
            <person name="Phillips K."/>
        </authorList>
    </citation>
    <scope>NUCLEOTIDE SEQUENCE [LARGE SCALE GENOMIC DNA]</scope>
    <source>
        <strain evidence="10 11">MIWBW</strain>
    </source>
</reference>
<evidence type="ECO:0000256" key="8">
    <source>
        <dbReference type="ARBA" id="ARBA00047469"/>
    </source>
</evidence>
<proteinExistence type="inferred from homology"/>
<dbReference type="CDD" id="cd07958">
    <property type="entry name" value="Anticodon_Ia_Leu_BEm"/>
    <property type="match status" value="1"/>
</dbReference>
<comment type="catalytic activity">
    <reaction evidence="8">
        <text>tRNA(Leu) + L-leucine + ATP = L-leucyl-tRNA(Leu) + AMP + diphosphate</text>
        <dbReference type="Rhea" id="RHEA:11688"/>
        <dbReference type="Rhea" id="RHEA-COMP:9613"/>
        <dbReference type="Rhea" id="RHEA-COMP:9622"/>
        <dbReference type="ChEBI" id="CHEBI:30616"/>
        <dbReference type="ChEBI" id="CHEBI:33019"/>
        <dbReference type="ChEBI" id="CHEBI:57427"/>
        <dbReference type="ChEBI" id="CHEBI:78442"/>
        <dbReference type="ChEBI" id="CHEBI:78494"/>
        <dbReference type="ChEBI" id="CHEBI:456215"/>
        <dbReference type="EC" id="6.1.1.4"/>
    </reaction>
</comment>
<comment type="caution">
    <text evidence="10">The sequence shown here is derived from an EMBL/GenBank/DDBJ whole genome shotgun (WGS) entry which is preliminary data.</text>
</comment>
<keyword evidence="7" id="KW-0030">Aminoacyl-tRNA synthetase</keyword>
<evidence type="ECO:0000256" key="5">
    <source>
        <dbReference type="ARBA" id="ARBA00022840"/>
    </source>
</evidence>
<keyword evidence="3 10" id="KW-0436">Ligase</keyword>
<evidence type="ECO:0000256" key="7">
    <source>
        <dbReference type="ARBA" id="ARBA00023146"/>
    </source>
</evidence>
<protein>
    <recommendedName>
        <fullName evidence="2">leucine--tRNA ligase</fullName>
        <ecNumber evidence="2">6.1.1.4</ecNumber>
    </recommendedName>
</protein>
<dbReference type="SUPFAM" id="SSF47323">
    <property type="entry name" value="Anticodon-binding domain of a subclass of class I aminoacyl-tRNA synthetases"/>
    <property type="match status" value="1"/>
</dbReference>
<evidence type="ECO:0000256" key="6">
    <source>
        <dbReference type="ARBA" id="ARBA00022917"/>
    </source>
</evidence>
<dbReference type="PANTHER" id="PTHR43740">
    <property type="entry name" value="LEUCYL-TRNA SYNTHETASE"/>
    <property type="match status" value="1"/>
</dbReference>
<dbReference type="Pfam" id="PF08264">
    <property type="entry name" value="Anticodon_1"/>
    <property type="match status" value="1"/>
</dbReference>
<dbReference type="InterPro" id="IPR013155">
    <property type="entry name" value="M/V/L/I-tRNA-synth_anticd-bd"/>
</dbReference>
<evidence type="ECO:0000256" key="3">
    <source>
        <dbReference type="ARBA" id="ARBA00022598"/>
    </source>
</evidence>
<organism evidence="10 11">
    <name type="scientific">Archangium lansingense</name>
    <dbReference type="NCBI Taxonomy" id="2995310"/>
    <lineage>
        <taxon>Bacteria</taxon>
        <taxon>Pseudomonadati</taxon>
        <taxon>Myxococcota</taxon>
        <taxon>Myxococcia</taxon>
        <taxon>Myxococcales</taxon>
        <taxon>Cystobacterineae</taxon>
        <taxon>Archangiaceae</taxon>
        <taxon>Archangium</taxon>
    </lineage>
</organism>